<name>A0ABV6RHY3_9GAMM</name>
<dbReference type="Proteomes" id="UP001589896">
    <property type="component" value="Unassembled WGS sequence"/>
</dbReference>
<dbReference type="InterPro" id="IPR025563">
    <property type="entry name" value="DUF4286"/>
</dbReference>
<dbReference type="RefSeq" id="WP_386664307.1">
    <property type="nucleotide sequence ID" value="NZ_JBHLTG010000001.1"/>
</dbReference>
<reference evidence="1 2" key="1">
    <citation type="submission" date="2024-09" db="EMBL/GenBank/DDBJ databases">
        <authorList>
            <person name="Sun Q."/>
            <person name="Mori K."/>
        </authorList>
    </citation>
    <scope>NUCLEOTIDE SEQUENCE [LARGE SCALE GENOMIC DNA]</scope>
    <source>
        <strain evidence="1 2">KCTC 23076</strain>
    </source>
</reference>
<proteinExistence type="predicted"/>
<accession>A0ABV6RHY3</accession>
<organism evidence="1 2">
    <name type="scientific">Lysobacter korlensis</name>
    <dbReference type="NCBI Taxonomy" id="553636"/>
    <lineage>
        <taxon>Bacteria</taxon>
        <taxon>Pseudomonadati</taxon>
        <taxon>Pseudomonadota</taxon>
        <taxon>Gammaproteobacteria</taxon>
        <taxon>Lysobacterales</taxon>
        <taxon>Lysobacteraceae</taxon>
        <taxon>Lysobacter</taxon>
    </lineage>
</organism>
<keyword evidence="2" id="KW-1185">Reference proteome</keyword>
<dbReference type="EMBL" id="JBHLTG010000001">
    <property type="protein sequence ID" value="MFC0676592.1"/>
    <property type="molecule type" value="Genomic_DNA"/>
</dbReference>
<evidence type="ECO:0000313" key="2">
    <source>
        <dbReference type="Proteomes" id="UP001589896"/>
    </source>
</evidence>
<comment type="caution">
    <text evidence="1">The sequence shown here is derived from an EMBL/GenBank/DDBJ whole genome shotgun (WGS) entry which is preliminary data.</text>
</comment>
<gene>
    <name evidence="1" type="ORF">ACFFGH_01835</name>
</gene>
<evidence type="ECO:0000313" key="1">
    <source>
        <dbReference type="EMBL" id="MFC0676592.1"/>
    </source>
</evidence>
<sequence>MIVYEVNVEVERELRDDYLAWLRPHIDEICALDGFTGASCFELREPPPSAGRVGFCVQYRLVDAAALEAYLRDHAPRLRADGVARFGDRFSANRRVLASLPL</sequence>
<protein>
    <submittedName>
        <fullName evidence="1">DUF4286 family protein</fullName>
    </submittedName>
</protein>
<dbReference type="Pfam" id="PF14114">
    <property type="entry name" value="DUF4286"/>
    <property type="match status" value="1"/>
</dbReference>